<evidence type="ECO:0000256" key="8">
    <source>
        <dbReference type="HAMAP-Rule" id="MF_01416"/>
    </source>
</evidence>
<dbReference type="SUPFAM" id="SSF47928">
    <property type="entry name" value="N-terminal domain of the delta subunit of the F1F0-ATP synthase"/>
    <property type="match status" value="1"/>
</dbReference>
<evidence type="ECO:0000256" key="3">
    <source>
        <dbReference type="ARBA" id="ARBA00022781"/>
    </source>
</evidence>
<evidence type="ECO:0000313" key="11">
    <source>
        <dbReference type="Proteomes" id="UP001208656"/>
    </source>
</evidence>
<dbReference type="InterPro" id="IPR026015">
    <property type="entry name" value="ATP_synth_OSCP/delta_N_sf"/>
</dbReference>
<keyword evidence="4 8" id="KW-0406">Ion transport</keyword>
<evidence type="ECO:0000256" key="1">
    <source>
        <dbReference type="ARBA" id="ARBA00004370"/>
    </source>
</evidence>
<comment type="caution">
    <text evidence="10">The sequence shown here is derived from an EMBL/GenBank/DDBJ whole genome shotgun (WGS) entry which is preliminary data.</text>
</comment>
<dbReference type="PROSITE" id="PS00389">
    <property type="entry name" value="ATPASE_DELTA"/>
    <property type="match status" value="1"/>
</dbReference>
<keyword evidence="9" id="KW-0175">Coiled coil</keyword>
<comment type="function">
    <text evidence="8">F(1)F(0) ATP synthase produces ATP from ADP in the presence of a proton or sodium gradient. F-type ATPases consist of two structural domains, F(1) containing the extramembraneous catalytic core and F(0) containing the membrane proton channel, linked together by a central stalk and a peripheral stalk. During catalysis, ATP synthesis in the catalytic domain of F(1) is coupled via a rotary mechanism of the central stalk subunits to proton translocation.</text>
</comment>
<dbReference type="PRINTS" id="PR00125">
    <property type="entry name" value="ATPASEDELTA"/>
</dbReference>
<evidence type="ECO:0000256" key="4">
    <source>
        <dbReference type="ARBA" id="ARBA00023065"/>
    </source>
</evidence>
<evidence type="ECO:0000256" key="7">
    <source>
        <dbReference type="ARBA" id="ARBA00023310"/>
    </source>
</evidence>
<dbReference type="InterPro" id="IPR020781">
    <property type="entry name" value="ATPase_OSCP/d_CS"/>
</dbReference>
<evidence type="ECO:0000313" key="10">
    <source>
        <dbReference type="EMBL" id="MCU9594142.1"/>
    </source>
</evidence>
<dbReference type="Proteomes" id="UP001208656">
    <property type="component" value="Unassembled WGS sequence"/>
</dbReference>
<sequence>MKDTIVAHKYALALFQLAEANNLVDQIEEEVKVVKEIFSQDKQILSFLTSPKIGKDKKRELINEAFGEFNPFVINTLLLLLDRQRAQYILTVIDEFIQISYENKGIAKAHVESVRPLKDEEKEALVSVFAKKLNKKSLEIENTVNEELLGGLKIQIGNRIYDGSLRGKLDGLKRELIG</sequence>
<dbReference type="EMBL" id="JAOUSE010000014">
    <property type="protein sequence ID" value="MCU9594142.1"/>
    <property type="molecule type" value="Genomic_DNA"/>
</dbReference>
<keyword evidence="3 8" id="KW-0375">Hydrogen ion transport</keyword>
<dbReference type="Gene3D" id="1.10.520.20">
    <property type="entry name" value="N-terminal domain of the delta subunit of the F1F0-ATP synthase"/>
    <property type="match status" value="1"/>
</dbReference>
<dbReference type="NCBIfam" id="NF004403">
    <property type="entry name" value="PRK05758.2-4"/>
    <property type="match status" value="1"/>
</dbReference>
<keyword evidence="7 8" id="KW-0066">ATP synthesis</keyword>
<evidence type="ECO:0000256" key="6">
    <source>
        <dbReference type="ARBA" id="ARBA00023196"/>
    </source>
</evidence>
<keyword evidence="6 8" id="KW-0139">CF(1)</keyword>
<dbReference type="NCBIfam" id="TIGR01145">
    <property type="entry name" value="ATP_synt_delta"/>
    <property type="match status" value="1"/>
</dbReference>
<gene>
    <name evidence="8" type="primary">atpH</name>
    <name evidence="10" type="ORF">OEV82_06705</name>
</gene>
<comment type="function">
    <text evidence="8">This protein is part of the stalk that links CF(0) to CF(1). It either transmits conformational changes from CF(0) to CF(1) or is implicated in proton conduction.</text>
</comment>
<name>A0ABT2WEN3_9BACI</name>
<keyword evidence="5 8" id="KW-0472">Membrane</keyword>
<protein>
    <recommendedName>
        <fullName evidence="8">ATP synthase subunit delta</fullName>
    </recommendedName>
    <alternativeName>
        <fullName evidence="8">ATP synthase F(1) sector subunit delta</fullName>
    </alternativeName>
    <alternativeName>
        <fullName evidence="8">F-type ATPase subunit delta</fullName>
        <shortName evidence="8">F-ATPase subunit delta</shortName>
    </alternativeName>
</protein>
<comment type="similarity">
    <text evidence="8">Belongs to the ATPase delta chain family.</text>
</comment>
<keyword evidence="8" id="KW-1003">Cell membrane</keyword>
<reference evidence="10 11" key="1">
    <citation type="submission" date="2022-10" db="EMBL/GenBank/DDBJ databases">
        <title>Description of Fervidibacillus gen. nov. in the family Fervidibacillaceae fam. nov. with two species, Fervidibacillus albus sp. nov., and Fervidibacillus halotolerans sp. nov., isolated from tidal flat sediments.</title>
        <authorList>
            <person name="Kwon K.K."/>
            <person name="Yang S.-H."/>
        </authorList>
    </citation>
    <scope>NUCLEOTIDE SEQUENCE [LARGE SCALE GENOMIC DNA]</scope>
    <source>
        <strain evidence="10 11">DSM 23332</strain>
    </source>
</reference>
<dbReference type="PANTHER" id="PTHR11910">
    <property type="entry name" value="ATP SYNTHASE DELTA CHAIN"/>
    <property type="match status" value="1"/>
</dbReference>
<feature type="coiled-coil region" evidence="9">
    <location>
        <begin position="10"/>
        <end position="37"/>
    </location>
</feature>
<evidence type="ECO:0000256" key="2">
    <source>
        <dbReference type="ARBA" id="ARBA00022448"/>
    </source>
</evidence>
<keyword evidence="2 8" id="KW-0813">Transport</keyword>
<dbReference type="RefSeq" id="WP_173660951.1">
    <property type="nucleotide sequence ID" value="NZ_JAOUSE010000014.1"/>
</dbReference>
<comment type="subcellular location">
    <subcellularLocation>
        <location evidence="8">Cell membrane</location>
        <topology evidence="8">Peripheral membrane protein</topology>
    </subcellularLocation>
    <subcellularLocation>
        <location evidence="1">Membrane</location>
    </subcellularLocation>
</comment>
<proteinExistence type="inferred from homology"/>
<evidence type="ECO:0000256" key="5">
    <source>
        <dbReference type="ARBA" id="ARBA00023136"/>
    </source>
</evidence>
<keyword evidence="11" id="KW-1185">Reference proteome</keyword>
<dbReference type="HAMAP" id="MF_01416">
    <property type="entry name" value="ATP_synth_delta_bact"/>
    <property type="match status" value="1"/>
</dbReference>
<dbReference type="Pfam" id="PF00213">
    <property type="entry name" value="OSCP"/>
    <property type="match status" value="1"/>
</dbReference>
<organism evidence="10 11">
    <name type="scientific">Pallidibacillus thermolactis</name>
    <dbReference type="NCBI Taxonomy" id="251051"/>
    <lineage>
        <taxon>Bacteria</taxon>
        <taxon>Bacillati</taxon>
        <taxon>Bacillota</taxon>
        <taxon>Bacilli</taxon>
        <taxon>Bacillales</taxon>
        <taxon>Bacillaceae</taxon>
        <taxon>Pallidibacillus</taxon>
    </lineage>
</organism>
<dbReference type="InterPro" id="IPR000711">
    <property type="entry name" value="ATPase_OSCP/dsu"/>
</dbReference>
<evidence type="ECO:0000256" key="9">
    <source>
        <dbReference type="SAM" id="Coils"/>
    </source>
</evidence>
<accession>A0ABT2WEN3</accession>